<gene>
    <name evidence="1" type="ORF">HHX25_13435</name>
</gene>
<comment type="caution">
    <text evidence="1">The sequence shown here is derived from an EMBL/GenBank/DDBJ whole genome shotgun (WGS) entry which is preliminary data.</text>
</comment>
<dbReference type="Proteomes" id="UP000746690">
    <property type="component" value="Unassembled WGS sequence"/>
</dbReference>
<keyword evidence="2" id="KW-1185">Reference proteome</keyword>
<dbReference type="RefSeq" id="WP_169674429.1">
    <property type="nucleotide sequence ID" value="NZ_JABBHF010000007.1"/>
</dbReference>
<evidence type="ECO:0008006" key="3">
    <source>
        <dbReference type="Google" id="ProtNLM"/>
    </source>
</evidence>
<accession>A0ABX1S1T9</accession>
<name>A0ABX1S1T9_9FLAO</name>
<evidence type="ECO:0000313" key="1">
    <source>
        <dbReference type="EMBL" id="NMH88510.1"/>
    </source>
</evidence>
<dbReference type="EMBL" id="JABBHF010000007">
    <property type="protein sequence ID" value="NMH88510.1"/>
    <property type="molecule type" value="Genomic_DNA"/>
</dbReference>
<proteinExistence type="predicted"/>
<organism evidence="1 2">
    <name type="scientific">Flavivirga algicola</name>
    <dbReference type="NCBI Taxonomy" id="2729136"/>
    <lineage>
        <taxon>Bacteria</taxon>
        <taxon>Pseudomonadati</taxon>
        <taxon>Bacteroidota</taxon>
        <taxon>Flavobacteriia</taxon>
        <taxon>Flavobacteriales</taxon>
        <taxon>Flavobacteriaceae</taxon>
        <taxon>Flavivirga</taxon>
    </lineage>
</organism>
<protein>
    <recommendedName>
        <fullName evidence="3">SH3b domain-containing protein</fullName>
    </recommendedName>
</protein>
<reference evidence="1 2" key="1">
    <citation type="submission" date="2020-04" db="EMBL/GenBank/DDBJ databases">
        <title>A Flavivirga sp. nov.</title>
        <authorList>
            <person name="Sun X."/>
        </authorList>
    </citation>
    <scope>NUCLEOTIDE SEQUENCE [LARGE SCALE GENOMIC DNA]</scope>
    <source>
        <strain evidence="1 2">Y03</strain>
    </source>
</reference>
<evidence type="ECO:0000313" key="2">
    <source>
        <dbReference type="Proteomes" id="UP000746690"/>
    </source>
</evidence>
<sequence length="224" mass="26626">MKKISTFLIGLIFTCSYSQIAIIKDKDGYTNVRKSSLKDTKIIYKLKENEAFWYNYDDYEEKKNWIQVFIPKDKFCVDYSEDMYLKGYIHKSRLLPIEYLKNSHQKEVQLHYEFKGFNRTNHIDDGNGYLVNKIDGRKIWGTDGNYPKREIKKANLIVNNTRINIHKVLYNDLYECNENIKVYKNKDSYFIKQQHGDGSGAYELIWVLTEKNGITQRLVQDISK</sequence>